<evidence type="ECO:0000313" key="2">
    <source>
        <dbReference type="Proteomes" id="UP000532746"/>
    </source>
</evidence>
<organism evidence="1 2">
    <name type="scientific">Hymenobacter luteus</name>
    <dbReference type="NCBI Taxonomy" id="1411122"/>
    <lineage>
        <taxon>Bacteria</taxon>
        <taxon>Pseudomonadati</taxon>
        <taxon>Bacteroidota</taxon>
        <taxon>Cytophagia</taxon>
        <taxon>Cytophagales</taxon>
        <taxon>Hymenobacteraceae</taxon>
        <taxon>Hymenobacter</taxon>
    </lineage>
</organism>
<dbReference type="RefSeq" id="WP_183402937.1">
    <property type="nucleotide sequence ID" value="NZ_JACHGG010000002.1"/>
</dbReference>
<dbReference type="EMBL" id="JACHGG010000002">
    <property type="protein sequence ID" value="MBB6058907.1"/>
    <property type="molecule type" value="Genomic_DNA"/>
</dbReference>
<dbReference type="Proteomes" id="UP000532746">
    <property type="component" value="Unassembled WGS sequence"/>
</dbReference>
<gene>
    <name evidence="1" type="ORF">HNQ93_001753</name>
</gene>
<keyword evidence="2" id="KW-1185">Reference proteome</keyword>
<proteinExistence type="predicted"/>
<sequence>MQFAQLYPYGLIRYTQTSFLELVTATEVHRIDFIGKISWHLQRGTHGPVSVHYDHPLLQGVQGPATTLMARATTRYITDASTLVADLQENIRVQAGEWYGFAPGTWAMWWHRLQVHNIVPDLTRTGGIILNSAPFAVAEAAAAICARHKVETYFAPPREKWSALPSAASYQLPLIGQNYVVARKFFVSTLYGNPSAKPSPRFLKKS</sequence>
<dbReference type="AlphaFoldDB" id="A0A7W9SZQ5"/>
<evidence type="ECO:0000313" key="1">
    <source>
        <dbReference type="EMBL" id="MBB6058907.1"/>
    </source>
</evidence>
<reference evidence="1 2" key="1">
    <citation type="submission" date="2020-08" db="EMBL/GenBank/DDBJ databases">
        <title>Genomic Encyclopedia of Type Strains, Phase IV (KMG-IV): sequencing the most valuable type-strain genomes for metagenomic binning, comparative biology and taxonomic classification.</title>
        <authorList>
            <person name="Goeker M."/>
        </authorList>
    </citation>
    <scope>NUCLEOTIDE SEQUENCE [LARGE SCALE GENOMIC DNA]</scope>
    <source>
        <strain evidence="1 2">DSM 26718</strain>
    </source>
</reference>
<name>A0A7W9SZQ5_9BACT</name>
<comment type="caution">
    <text evidence="1">The sequence shown here is derived from an EMBL/GenBank/DDBJ whole genome shotgun (WGS) entry which is preliminary data.</text>
</comment>
<accession>A0A7W9SZQ5</accession>
<protein>
    <submittedName>
        <fullName evidence="1">Uncharacterized protein</fullName>
    </submittedName>
</protein>